<evidence type="ECO:0000256" key="1">
    <source>
        <dbReference type="ARBA" id="ARBA00004236"/>
    </source>
</evidence>
<reference evidence="8" key="1">
    <citation type="submission" date="2016-10" db="EMBL/GenBank/DDBJ databases">
        <authorList>
            <person name="de Groot N.N."/>
        </authorList>
    </citation>
    <scope>NUCLEOTIDE SEQUENCE</scope>
</reference>
<evidence type="ECO:0000259" key="7">
    <source>
        <dbReference type="SMART" id="SM00244"/>
    </source>
</evidence>
<dbReference type="InterPro" id="IPR027705">
    <property type="entry name" value="Flotillin_fam"/>
</dbReference>
<keyword evidence="4 6" id="KW-0472">Membrane</keyword>
<keyword evidence="6" id="KW-0812">Transmembrane</keyword>
<name>A0A1W1CCC4_9ZZZZ</name>
<dbReference type="AlphaFoldDB" id="A0A1W1CCC4"/>
<dbReference type="PANTHER" id="PTHR13806">
    <property type="entry name" value="FLOTILLIN-RELATED"/>
    <property type="match status" value="1"/>
</dbReference>
<keyword evidence="5" id="KW-0175">Coiled coil</keyword>
<sequence length="554" mass="61786">MLELFAQLGVWAYALWFVVFILVLGLIFVRIFKKTTKEEAFIRTGLGGAKVILDGGSIVLPMIHDMTVINLNTLKLIVTRKNEQSLITSDKLKVDVIVEFFVRVKRDKDSISRAASTLGSKTLRPEDLKSLIEGKLVDSLRSVASQTTMESLHVERKEFVQQVSNTVAEDLDANGLELESVSLTSLDQTNINFFNENNAFDAQGLRKIAEITEAKRKERIDIEENTRVQIEQKKLEAQKKILTIREEEAFAQASQESNIRIERSQQAKEAEEHEILNQKAVSFANIQKDKEIQEREILKNRKLETDRILKEEAIKIAQQEKNIKVSEKSSAVAMADAKANLEKAKEVKTQEVITTAKETEIANRVKSLALIKATQKAEEEAVAKKTLALAEKEAAEDKADALKIEASGEAEAIKIKAVAKYKEYQVEAEGQKLINEALNMLSNEQVKKEIQLAMIERLPKIIEQMTEPAKSIDSIKIVDMGASGKSLINGDINSETPKGSLPEQITDAMMNYSVGSAMINDMLKESGLGETAGVKEIKDFLKLNDIGKSEPKSE</sequence>
<evidence type="ECO:0000256" key="2">
    <source>
        <dbReference type="ARBA" id="ARBA00007161"/>
    </source>
</evidence>
<feature type="coiled-coil region" evidence="5">
    <location>
        <begin position="220"/>
        <end position="247"/>
    </location>
</feature>
<dbReference type="InterPro" id="IPR031905">
    <property type="entry name" value="Flotillin_C"/>
</dbReference>
<dbReference type="CDD" id="cd03399">
    <property type="entry name" value="SPFH_flotillin"/>
    <property type="match status" value="1"/>
</dbReference>
<dbReference type="InterPro" id="IPR036013">
    <property type="entry name" value="Band_7/SPFH_dom_sf"/>
</dbReference>
<evidence type="ECO:0000313" key="8">
    <source>
        <dbReference type="EMBL" id="SFV63381.1"/>
    </source>
</evidence>
<evidence type="ECO:0000256" key="4">
    <source>
        <dbReference type="ARBA" id="ARBA00023136"/>
    </source>
</evidence>
<dbReference type="Pfam" id="PF15975">
    <property type="entry name" value="Flot"/>
    <property type="match status" value="1"/>
</dbReference>
<feature type="domain" description="Band 7" evidence="7">
    <location>
        <begin position="30"/>
        <end position="198"/>
    </location>
</feature>
<proteinExistence type="inferred from homology"/>
<dbReference type="Pfam" id="PF01145">
    <property type="entry name" value="Band_7"/>
    <property type="match status" value="1"/>
</dbReference>
<evidence type="ECO:0000256" key="6">
    <source>
        <dbReference type="SAM" id="Phobius"/>
    </source>
</evidence>
<dbReference type="SUPFAM" id="SSF117892">
    <property type="entry name" value="Band 7/SPFH domain"/>
    <property type="match status" value="1"/>
</dbReference>
<dbReference type="Gene3D" id="3.30.479.30">
    <property type="entry name" value="Band 7 domain"/>
    <property type="match status" value="1"/>
</dbReference>
<protein>
    <submittedName>
        <fullName evidence="8">Inner membrane protein YqiK</fullName>
    </submittedName>
</protein>
<comment type="similarity">
    <text evidence="2">Belongs to the band 7/mec-2 family. Flotillin subfamily.</text>
</comment>
<dbReference type="SMART" id="SM00244">
    <property type="entry name" value="PHB"/>
    <property type="match status" value="1"/>
</dbReference>
<feature type="transmembrane region" description="Helical" evidence="6">
    <location>
        <begin position="12"/>
        <end position="32"/>
    </location>
</feature>
<evidence type="ECO:0000256" key="3">
    <source>
        <dbReference type="ARBA" id="ARBA00022475"/>
    </source>
</evidence>
<organism evidence="8">
    <name type="scientific">hydrothermal vent metagenome</name>
    <dbReference type="NCBI Taxonomy" id="652676"/>
    <lineage>
        <taxon>unclassified sequences</taxon>
        <taxon>metagenomes</taxon>
        <taxon>ecological metagenomes</taxon>
    </lineage>
</organism>
<gene>
    <name evidence="8" type="ORF">MNB_SV-12-375</name>
</gene>
<comment type="subcellular location">
    <subcellularLocation>
        <location evidence="1">Cell membrane</location>
    </subcellularLocation>
</comment>
<dbReference type="InterPro" id="IPR001107">
    <property type="entry name" value="Band_7"/>
</dbReference>
<keyword evidence="6" id="KW-1133">Transmembrane helix</keyword>
<evidence type="ECO:0000256" key="5">
    <source>
        <dbReference type="SAM" id="Coils"/>
    </source>
</evidence>
<keyword evidence="3" id="KW-1003">Cell membrane</keyword>
<dbReference type="EMBL" id="FPHE01000127">
    <property type="protein sequence ID" value="SFV63381.1"/>
    <property type="molecule type" value="Genomic_DNA"/>
</dbReference>
<accession>A0A1W1CCC4</accession>
<dbReference type="PANTHER" id="PTHR13806:SF31">
    <property type="entry name" value="FLOTILLIN-LIKE PROTEIN 1-RELATED"/>
    <property type="match status" value="1"/>
</dbReference>
<dbReference type="GO" id="GO:0005886">
    <property type="term" value="C:plasma membrane"/>
    <property type="evidence" value="ECO:0007669"/>
    <property type="project" value="UniProtKB-SubCell"/>
</dbReference>